<evidence type="ECO:0000313" key="2">
    <source>
        <dbReference type="Proteomes" id="UP000053989"/>
    </source>
</evidence>
<dbReference type="HOGENOM" id="CLU_3033724_0_0_1"/>
<organism evidence="1 2">
    <name type="scientific">Scleroderma citrinum Foug A</name>
    <dbReference type="NCBI Taxonomy" id="1036808"/>
    <lineage>
        <taxon>Eukaryota</taxon>
        <taxon>Fungi</taxon>
        <taxon>Dikarya</taxon>
        <taxon>Basidiomycota</taxon>
        <taxon>Agaricomycotina</taxon>
        <taxon>Agaricomycetes</taxon>
        <taxon>Agaricomycetidae</taxon>
        <taxon>Boletales</taxon>
        <taxon>Sclerodermatineae</taxon>
        <taxon>Sclerodermataceae</taxon>
        <taxon>Scleroderma</taxon>
    </lineage>
</organism>
<dbReference type="AlphaFoldDB" id="A0A0C3ELZ4"/>
<evidence type="ECO:0000313" key="1">
    <source>
        <dbReference type="EMBL" id="KIM69209.1"/>
    </source>
</evidence>
<keyword evidence="2" id="KW-1185">Reference proteome</keyword>
<name>A0A0C3ELZ4_9AGAM</name>
<proteinExistence type="predicted"/>
<dbReference type="Proteomes" id="UP000053989">
    <property type="component" value="Unassembled WGS sequence"/>
</dbReference>
<reference evidence="2" key="2">
    <citation type="submission" date="2015-01" db="EMBL/GenBank/DDBJ databases">
        <title>Evolutionary Origins and Diversification of the Mycorrhizal Mutualists.</title>
        <authorList>
            <consortium name="DOE Joint Genome Institute"/>
            <consortium name="Mycorrhizal Genomics Consortium"/>
            <person name="Kohler A."/>
            <person name="Kuo A."/>
            <person name="Nagy L.G."/>
            <person name="Floudas D."/>
            <person name="Copeland A."/>
            <person name="Barry K.W."/>
            <person name="Cichocki N."/>
            <person name="Veneault-Fourrey C."/>
            <person name="LaButti K."/>
            <person name="Lindquist E.A."/>
            <person name="Lipzen A."/>
            <person name="Lundell T."/>
            <person name="Morin E."/>
            <person name="Murat C."/>
            <person name="Riley R."/>
            <person name="Ohm R."/>
            <person name="Sun H."/>
            <person name="Tunlid A."/>
            <person name="Henrissat B."/>
            <person name="Grigoriev I.V."/>
            <person name="Hibbett D.S."/>
            <person name="Martin F."/>
        </authorList>
    </citation>
    <scope>NUCLEOTIDE SEQUENCE [LARGE SCALE GENOMIC DNA]</scope>
    <source>
        <strain evidence="2">Foug A</strain>
    </source>
</reference>
<reference evidence="1 2" key="1">
    <citation type="submission" date="2014-04" db="EMBL/GenBank/DDBJ databases">
        <authorList>
            <consortium name="DOE Joint Genome Institute"/>
            <person name="Kuo A."/>
            <person name="Kohler A."/>
            <person name="Nagy L.G."/>
            <person name="Floudas D."/>
            <person name="Copeland A."/>
            <person name="Barry K.W."/>
            <person name="Cichocki N."/>
            <person name="Veneault-Fourrey C."/>
            <person name="LaButti K."/>
            <person name="Lindquist E.A."/>
            <person name="Lipzen A."/>
            <person name="Lundell T."/>
            <person name="Morin E."/>
            <person name="Murat C."/>
            <person name="Sun H."/>
            <person name="Tunlid A."/>
            <person name="Henrissat B."/>
            <person name="Grigoriev I.V."/>
            <person name="Hibbett D.S."/>
            <person name="Martin F."/>
            <person name="Nordberg H.P."/>
            <person name="Cantor M.N."/>
            <person name="Hua S.X."/>
        </authorList>
    </citation>
    <scope>NUCLEOTIDE SEQUENCE [LARGE SCALE GENOMIC DNA]</scope>
    <source>
        <strain evidence="1 2">Foug A</strain>
    </source>
</reference>
<protein>
    <submittedName>
        <fullName evidence="1">Uncharacterized protein</fullName>
    </submittedName>
</protein>
<dbReference type="EMBL" id="KN822007">
    <property type="protein sequence ID" value="KIM69209.1"/>
    <property type="molecule type" value="Genomic_DNA"/>
</dbReference>
<gene>
    <name evidence="1" type="ORF">SCLCIDRAFT_1208636</name>
</gene>
<sequence length="55" mass="5873">MMRSGADRPRTSESESVLAAALFLQSSERNDGPIFELQDTGRSCVPMGLAASATR</sequence>
<accession>A0A0C3ELZ4</accession>
<dbReference type="InParanoid" id="A0A0C3ELZ4"/>